<dbReference type="InterPro" id="IPR019117">
    <property type="entry name" value="CRISPR-assoc_protein_Cmr3"/>
</dbReference>
<dbReference type="NCBIfam" id="TIGR01888">
    <property type="entry name" value="cas_cmr3"/>
    <property type="match status" value="1"/>
</dbReference>
<reference evidence="2" key="1">
    <citation type="submission" date="2016-12" db="EMBL/GenBank/DDBJ databases">
        <authorList>
            <person name="Varghese N."/>
            <person name="Submissions S."/>
        </authorList>
    </citation>
    <scope>NUCLEOTIDE SEQUENCE [LARGE SCALE GENOMIC DNA]</scope>
    <source>
        <strain evidence="2">DSM 13020</strain>
    </source>
</reference>
<keyword evidence="2" id="KW-1185">Reference proteome</keyword>
<dbReference type="STRING" id="1121883.SAMN02745226_01972"/>
<dbReference type="EMBL" id="FRDJ01000018">
    <property type="protein sequence ID" value="SHN69804.1"/>
    <property type="molecule type" value="Genomic_DNA"/>
</dbReference>
<evidence type="ECO:0000313" key="1">
    <source>
        <dbReference type="EMBL" id="SHN69804.1"/>
    </source>
</evidence>
<sequence>MKLYAIYFEPEDWLAFREIRRFGAGSAAKSTFPSPLTFYGAIRTALMKLYGIQLSYHKKPDLGKYQELLGDDNSPGKIKLFGPFIYSEESGKRKHYFPAPKNVYVKSKKYKVMKLLEYETRVGEHIFKGLPWIPEVKDVDAPDKSFIELNELEKLQHNEEFQLENPENYVVETKLGIALDDDKKTKEGMLYALSIYRFKNGGFFMLTDSEETKNEIEKLDGVFLGAKQRWARVFVEELETTVFDEPNFENIAAMLITPAIYDGGIVPKDLKFGNAEILTVAGGRKMGISGWDYMNGRPKTLHHAVSPGTVYYLSHKPSLRDSVSNKSKLNLFGFGKCIYIPYETKKI</sequence>
<gene>
    <name evidence="1" type="ORF">SAMN02745226_01972</name>
</gene>
<accession>A0A1M7TGD5</accession>
<dbReference type="RefSeq" id="WP_072761059.1">
    <property type="nucleotide sequence ID" value="NZ_FRDJ01000018.1"/>
</dbReference>
<organism evidence="1 2">
    <name type="scientific">Fervidobacterium gondwanense DSM 13020</name>
    <dbReference type="NCBI Taxonomy" id="1121883"/>
    <lineage>
        <taxon>Bacteria</taxon>
        <taxon>Thermotogati</taxon>
        <taxon>Thermotogota</taxon>
        <taxon>Thermotogae</taxon>
        <taxon>Thermotogales</taxon>
        <taxon>Fervidobacteriaceae</taxon>
        <taxon>Fervidobacterium</taxon>
    </lineage>
</organism>
<protein>
    <submittedName>
        <fullName evidence="1">CRISPR-associated protein Cmr3</fullName>
    </submittedName>
</protein>
<dbReference type="AlphaFoldDB" id="A0A1M7TGD5"/>
<dbReference type="Pfam" id="PF09700">
    <property type="entry name" value="Cas_Cmr3"/>
    <property type="match status" value="1"/>
</dbReference>
<proteinExistence type="predicted"/>
<name>A0A1M7TGD5_FERGO</name>
<dbReference type="Gene3D" id="2.60.40.4350">
    <property type="match status" value="1"/>
</dbReference>
<evidence type="ECO:0000313" key="2">
    <source>
        <dbReference type="Proteomes" id="UP000184207"/>
    </source>
</evidence>
<dbReference type="OrthoDB" id="37392at2"/>
<dbReference type="Proteomes" id="UP000184207">
    <property type="component" value="Unassembled WGS sequence"/>
</dbReference>
<dbReference type="InterPro" id="IPR010165">
    <property type="entry name" value="CRISPR-Cmr3_IIIB"/>
</dbReference>
<dbReference type="Gene3D" id="3.30.70.2940">
    <property type="match status" value="1"/>
</dbReference>